<dbReference type="OrthoDB" id="3016366at2759"/>
<comment type="caution">
    <text evidence="1">The sequence shown here is derived from an EMBL/GenBank/DDBJ whole genome shotgun (WGS) entry which is preliminary data.</text>
</comment>
<keyword evidence="2" id="KW-1185">Reference proteome</keyword>
<dbReference type="Pfam" id="PF20174">
    <property type="entry name" value="DUF6540"/>
    <property type="match status" value="1"/>
</dbReference>
<name>A0A2B7WFM9_9EURO</name>
<dbReference type="EMBL" id="PDNB01000348">
    <property type="protein sequence ID" value="PGG95412.1"/>
    <property type="molecule type" value="Genomic_DNA"/>
</dbReference>
<sequence length="164" mass="18456">MPENDPPLPYSDGGIYIILSNIRLAAQWHWGIFICVSRPWGQVYHATDSNDYWEFEEKLTDGIIGSRTIHAVVELAKVQDEDTIKAMHDALKDVPVERNGDFVQKCGENFTCRVWVKEALDTLRSKGLISFDSVNDLEHEVIATGNATNRIGTRLLLVSKHCSA</sequence>
<proteinExistence type="predicted"/>
<dbReference type="Proteomes" id="UP000223968">
    <property type="component" value="Unassembled WGS sequence"/>
</dbReference>
<gene>
    <name evidence="1" type="ORF">AJ79_10072</name>
</gene>
<evidence type="ECO:0000313" key="2">
    <source>
        <dbReference type="Proteomes" id="UP000223968"/>
    </source>
</evidence>
<dbReference type="InterPro" id="IPR046670">
    <property type="entry name" value="DUF6540"/>
</dbReference>
<accession>A0A2B7WFM9</accession>
<reference evidence="1 2" key="1">
    <citation type="submission" date="2017-10" db="EMBL/GenBank/DDBJ databases">
        <title>Comparative genomics in systemic dimorphic fungi from Ajellomycetaceae.</title>
        <authorList>
            <person name="Munoz J.F."/>
            <person name="Mcewen J.G."/>
            <person name="Clay O.K."/>
            <person name="Cuomo C.A."/>
        </authorList>
    </citation>
    <scope>NUCLEOTIDE SEQUENCE [LARGE SCALE GENOMIC DNA]</scope>
    <source>
        <strain evidence="1 2">UAMH5409</strain>
    </source>
</reference>
<organism evidence="1 2">
    <name type="scientific">Helicocarpus griseus UAMH5409</name>
    <dbReference type="NCBI Taxonomy" id="1447875"/>
    <lineage>
        <taxon>Eukaryota</taxon>
        <taxon>Fungi</taxon>
        <taxon>Dikarya</taxon>
        <taxon>Ascomycota</taxon>
        <taxon>Pezizomycotina</taxon>
        <taxon>Eurotiomycetes</taxon>
        <taxon>Eurotiomycetidae</taxon>
        <taxon>Onygenales</taxon>
        <taxon>Ajellomycetaceae</taxon>
        <taxon>Helicocarpus</taxon>
    </lineage>
</organism>
<evidence type="ECO:0000313" key="1">
    <source>
        <dbReference type="EMBL" id="PGG95412.1"/>
    </source>
</evidence>
<protein>
    <submittedName>
        <fullName evidence="1">Uncharacterized protein</fullName>
    </submittedName>
</protein>
<dbReference type="AlphaFoldDB" id="A0A2B7WFM9"/>